<feature type="transmembrane region" description="Helical" evidence="2">
    <location>
        <begin position="32"/>
        <end position="49"/>
    </location>
</feature>
<dbReference type="EMBL" id="JBAKUA010000001">
    <property type="protein sequence ID" value="MEH1545498.1"/>
    <property type="molecule type" value="Genomic_DNA"/>
</dbReference>
<protein>
    <submittedName>
        <fullName evidence="3">Cyanate permease</fullName>
    </submittedName>
</protein>
<feature type="transmembrane region" description="Helical" evidence="2">
    <location>
        <begin position="115"/>
        <end position="138"/>
    </location>
</feature>
<dbReference type="AlphaFoldDB" id="A0AB35XGA7"/>
<organism evidence="3 4">
    <name type="scientific">Cutibacterium avidum</name>
    <dbReference type="NCBI Taxonomy" id="33010"/>
    <lineage>
        <taxon>Bacteria</taxon>
        <taxon>Bacillati</taxon>
        <taxon>Actinomycetota</taxon>
        <taxon>Actinomycetes</taxon>
        <taxon>Propionibacteriales</taxon>
        <taxon>Propionibacteriaceae</taxon>
        <taxon>Cutibacterium</taxon>
    </lineage>
</organism>
<keyword evidence="2" id="KW-0472">Membrane</keyword>
<keyword evidence="2" id="KW-1133">Transmembrane helix</keyword>
<evidence type="ECO:0000313" key="3">
    <source>
        <dbReference type="EMBL" id="MEH1545498.1"/>
    </source>
</evidence>
<dbReference type="Proteomes" id="UP001309299">
    <property type="component" value="Unassembled WGS sequence"/>
</dbReference>
<feature type="transmembrane region" description="Helical" evidence="2">
    <location>
        <begin position="87"/>
        <end position="109"/>
    </location>
</feature>
<keyword evidence="2" id="KW-0812">Transmembrane</keyword>
<sequence>MTSLAMAGPRHTPAADPAPVTSHVLSRIYRSGLVWATACGLLATTVATVGVTPHLASALSGLAGTAAAVVFLACGRGVHLLNRSGSWILGVGLFIIQIAVLGGLGSLLAQYRTGLLPIPCAAAIIAVSLAWIVGVVVAGRRPQRIFEDPQDHDSSSAETRRTDGARR</sequence>
<evidence type="ECO:0000256" key="1">
    <source>
        <dbReference type="SAM" id="MobiDB-lite"/>
    </source>
</evidence>
<reference evidence="3" key="1">
    <citation type="submission" date="2024-02" db="EMBL/GenBank/DDBJ databases">
        <title>Bacterial skin colonization with Propionibacterium avidum as a risk factor for Periprosthetic Joint Infections - a single-center prospective study.</title>
        <authorList>
            <person name="Achermann Y."/>
        </authorList>
    </citation>
    <scope>NUCLEOTIDE SEQUENCE</scope>
    <source>
        <strain evidence="3">PAVI-2017310195</strain>
    </source>
</reference>
<name>A0AB35XGA7_9ACTN</name>
<proteinExistence type="predicted"/>
<evidence type="ECO:0000256" key="2">
    <source>
        <dbReference type="SAM" id="Phobius"/>
    </source>
</evidence>
<accession>A0AB35XGA7</accession>
<comment type="caution">
    <text evidence="3">The sequence shown here is derived from an EMBL/GenBank/DDBJ whole genome shotgun (WGS) entry which is preliminary data.</text>
</comment>
<feature type="transmembrane region" description="Helical" evidence="2">
    <location>
        <begin position="55"/>
        <end position="75"/>
    </location>
</feature>
<dbReference type="RefSeq" id="WP_016667723.1">
    <property type="nucleotide sequence ID" value="NZ_CABKSM010000001.1"/>
</dbReference>
<evidence type="ECO:0000313" key="4">
    <source>
        <dbReference type="Proteomes" id="UP001309299"/>
    </source>
</evidence>
<feature type="region of interest" description="Disordered" evidence="1">
    <location>
        <begin position="147"/>
        <end position="167"/>
    </location>
</feature>
<gene>
    <name evidence="3" type="ORF">V7F78_00360</name>
</gene>